<evidence type="ECO:0000259" key="1">
    <source>
        <dbReference type="SMART" id="SM00849"/>
    </source>
</evidence>
<proteinExistence type="predicted"/>
<organism evidence="2 3">
    <name type="scientific">Candidatus Nitronauta litoralis</name>
    <dbReference type="NCBI Taxonomy" id="2705533"/>
    <lineage>
        <taxon>Bacteria</taxon>
        <taxon>Pseudomonadati</taxon>
        <taxon>Nitrospinota/Tectimicrobiota group</taxon>
        <taxon>Nitrospinota</taxon>
        <taxon>Nitrospinia</taxon>
        <taxon>Nitrospinales</taxon>
        <taxon>Nitrospinaceae</taxon>
        <taxon>Candidatus Nitronauta</taxon>
    </lineage>
</organism>
<gene>
    <name evidence="2" type="ORF">G3M70_12570</name>
</gene>
<dbReference type="SUPFAM" id="SSF56281">
    <property type="entry name" value="Metallo-hydrolase/oxidoreductase"/>
    <property type="match status" value="1"/>
</dbReference>
<dbReference type="GO" id="GO:0016787">
    <property type="term" value="F:hydrolase activity"/>
    <property type="evidence" value="ECO:0007669"/>
    <property type="project" value="UniProtKB-KW"/>
</dbReference>
<dbReference type="Pfam" id="PF12706">
    <property type="entry name" value="Lactamase_B_2"/>
    <property type="match status" value="1"/>
</dbReference>
<accession>A0A7T0BY80</accession>
<reference evidence="2 3" key="1">
    <citation type="submission" date="2020-02" db="EMBL/GenBank/DDBJ databases">
        <title>Genomic and physiological characterization of two novel Nitrospinaceae genera.</title>
        <authorList>
            <person name="Mueller A.J."/>
            <person name="Jung M.-Y."/>
            <person name="Strachan C.R."/>
            <person name="Herbold C.W."/>
            <person name="Kirkegaard R.H."/>
            <person name="Daims H."/>
        </authorList>
    </citation>
    <scope>NUCLEOTIDE SEQUENCE [LARGE SCALE GENOMIC DNA]</scope>
    <source>
        <strain evidence="2">EB</strain>
    </source>
</reference>
<dbReference type="Gene3D" id="3.60.15.10">
    <property type="entry name" value="Ribonuclease Z/Hydroxyacylglutathione hydrolase-like"/>
    <property type="match status" value="1"/>
</dbReference>
<protein>
    <submittedName>
        <fullName evidence="2">MBL fold metallo-hydrolase</fullName>
    </submittedName>
</protein>
<dbReference type="AlphaFoldDB" id="A0A7T0BY80"/>
<evidence type="ECO:0000313" key="2">
    <source>
        <dbReference type="EMBL" id="QPJ62662.1"/>
    </source>
</evidence>
<evidence type="ECO:0000313" key="3">
    <source>
        <dbReference type="Proteomes" id="UP000594688"/>
    </source>
</evidence>
<dbReference type="EMBL" id="CP048685">
    <property type="protein sequence ID" value="QPJ62662.1"/>
    <property type="molecule type" value="Genomic_DNA"/>
</dbReference>
<feature type="domain" description="Metallo-beta-lactamase" evidence="1">
    <location>
        <begin position="34"/>
        <end position="225"/>
    </location>
</feature>
<dbReference type="InterPro" id="IPR036866">
    <property type="entry name" value="RibonucZ/Hydroxyglut_hydro"/>
</dbReference>
<dbReference type="PANTHER" id="PTHR42663">
    <property type="entry name" value="HYDROLASE C777.06C-RELATED-RELATED"/>
    <property type="match status" value="1"/>
</dbReference>
<name>A0A7T0BY80_9BACT</name>
<dbReference type="InterPro" id="IPR001279">
    <property type="entry name" value="Metallo-B-lactamas"/>
</dbReference>
<dbReference type="KEGG" id="nli:G3M70_12570"/>
<sequence length="258" mass="28558">MNILFLGTGTSTGVPTLCCPCEVCQSNHWKNKRLRSSILIRNGDYHLLIDTSSDLRQQCLKNNITRLDAVLYTHHHADHVNGIDELRCFNYFNKTRTPLYASASTLAQLKSSFQYIFSNGKAEGGGVSQVDPVEIDGAPLELGGLSILPLDVEHGSMMIKSFRIEDAAYLTDCSGIPEPTMEALQGLEILIINALGFKSHPTHFCLSQSLEAIEQLKPKRAYLTHINHQFDHDTVNATLPDNVELAFDGMEINLGDNS</sequence>
<keyword evidence="2" id="KW-0378">Hydrolase</keyword>
<dbReference type="SMART" id="SM00849">
    <property type="entry name" value="Lactamase_B"/>
    <property type="match status" value="1"/>
</dbReference>
<dbReference type="CDD" id="cd16279">
    <property type="entry name" value="metallo-hydrolase-like_MBL-fold"/>
    <property type="match status" value="1"/>
</dbReference>
<dbReference type="Proteomes" id="UP000594688">
    <property type="component" value="Chromosome"/>
</dbReference>
<dbReference type="PANTHER" id="PTHR42663:SF6">
    <property type="entry name" value="HYDROLASE C777.06C-RELATED"/>
    <property type="match status" value="1"/>
</dbReference>